<reference evidence="6" key="1">
    <citation type="journal article" date="2019" name="Int. J. Syst. Evol. Microbiol.">
        <title>The Global Catalogue of Microorganisms (GCM) 10K type strain sequencing project: providing services to taxonomists for standard genome sequencing and annotation.</title>
        <authorList>
            <consortium name="The Broad Institute Genomics Platform"/>
            <consortium name="The Broad Institute Genome Sequencing Center for Infectious Disease"/>
            <person name="Wu L."/>
            <person name="Ma J."/>
        </authorList>
    </citation>
    <scope>NUCLEOTIDE SEQUENCE [LARGE SCALE GENOMIC DNA]</scope>
    <source>
        <strain evidence="6">PCU 280</strain>
    </source>
</reference>
<feature type="transmembrane region" description="Helical" evidence="3">
    <location>
        <begin position="61"/>
        <end position="81"/>
    </location>
</feature>
<feature type="transmembrane region" description="Helical" evidence="3">
    <location>
        <begin position="212"/>
        <end position="232"/>
    </location>
</feature>
<dbReference type="Proteomes" id="UP001596233">
    <property type="component" value="Unassembled WGS sequence"/>
</dbReference>
<comment type="subcellular location">
    <subcellularLocation>
        <location evidence="1">Endomembrane system</location>
        <topology evidence="1">Multi-pass membrane protein</topology>
    </subcellularLocation>
</comment>
<evidence type="ECO:0000256" key="2">
    <source>
        <dbReference type="ARBA" id="ARBA00007362"/>
    </source>
</evidence>
<evidence type="ECO:0000259" key="4">
    <source>
        <dbReference type="Pfam" id="PF00892"/>
    </source>
</evidence>
<feature type="transmembrane region" description="Helical" evidence="3">
    <location>
        <begin position="87"/>
        <end position="108"/>
    </location>
</feature>
<dbReference type="InterPro" id="IPR000620">
    <property type="entry name" value="EamA_dom"/>
</dbReference>
<keyword evidence="3" id="KW-0472">Membrane</keyword>
<dbReference type="SUPFAM" id="SSF103481">
    <property type="entry name" value="Multidrug resistance efflux transporter EmrE"/>
    <property type="match status" value="2"/>
</dbReference>
<feature type="transmembrane region" description="Helical" evidence="3">
    <location>
        <begin position="33"/>
        <end position="54"/>
    </location>
</feature>
<dbReference type="PANTHER" id="PTHR22911">
    <property type="entry name" value="ACYL-MALONYL CONDENSING ENZYME-RELATED"/>
    <property type="match status" value="1"/>
</dbReference>
<keyword evidence="3" id="KW-1133">Transmembrane helix</keyword>
<dbReference type="Gene3D" id="1.10.3730.20">
    <property type="match status" value="1"/>
</dbReference>
<sequence length="284" mass="30693">MWLLYALCAALAFGIRGSLYHWTSTLGLSRNIMLCGVFASGALINGIAAIITGAEWNTASLIGLQMGLFSFAASACMYQGFAVGKASLIAILSALPPVVVVLVAYMIWNEQLHAMQWLAFVVLVCGVLIIRYSNDLSWRNLQGAQWGILTMLFFAGNDLSTKWSTLEGASAFPTLTNMFVMGMTCFALLALLDERKTQQTVFVSSRKRTFGIGLAVGITNSVGMILMIKAFGLGMTGLVSAIVAMNVVVILLYTRFFAKVPFTRLELGGMGLAFVGVLLIHLFK</sequence>
<feature type="transmembrane region" description="Helical" evidence="3">
    <location>
        <begin position="238"/>
        <end position="258"/>
    </location>
</feature>
<name>A0ABW1VAY2_9BACL</name>
<keyword evidence="6" id="KW-1185">Reference proteome</keyword>
<protein>
    <submittedName>
        <fullName evidence="5">EamA family transporter</fullName>
    </submittedName>
</protein>
<dbReference type="InterPro" id="IPR037185">
    <property type="entry name" value="EmrE-like"/>
</dbReference>
<dbReference type="Pfam" id="PF00892">
    <property type="entry name" value="EamA"/>
    <property type="match status" value="2"/>
</dbReference>
<feature type="transmembrane region" description="Helical" evidence="3">
    <location>
        <begin position="265"/>
        <end position="283"/>
    </location>
</feature>
<organism evidence="5 6">
    <name type="scientific">Paenibacillus septentrionalis</name>
    <dbReference type="NCBI Taxonomy" id="429342"/>
    <lineage>
        <taxon>Bacteria</taxon>
        <taxon>Bacillati</taxon>
        <taxon>Bacillota</taxon>
        <taxon>Bacilli</taxon>
        <taxon>Bacillales</taxon>
        <taxon>Paenibacillaceae</taxon>
        <taxon>Paenibacillus</taxon>
    </lineage>
</organism>
<accession>A0ABW1VAY2</accession>
<evidence type="ECO:0000313" key="6">
    <source>
        <dbReference type="Proteomes" id="UP001596233"/>
    </source>
</evidence>
<comment type="similarity">
    <text evidence="2">Belongs to the EamA transporter family.</text>
</comment>
<evidence type="ECO:0000256" key="3">
    <source>
        <dbReference type="SAM" id="Phobius"/>
    </source>
</evidence>
<keyword evidence="3" id="KW-0812">Transmembrane</keyword>
<comment type="caution">
    <text evidence="5">The sequence shown here is derived from an EMBL/GenBank/DDBJ whole genome shotgun (WGS) entry which is preliminary data.</text>
</comment>
<evidence type="ECO:0000313" key="5">
    <source>
        <dbReference type="EMBL" id="MFC6334571.1"/>
    </source>
</evidence>
<feature type="transmembrane region" description="Helical" evidence="3">
    <location>
        <begin position="171"/>
        <end position="192"/>
    </location>
</feature>
<gene>
    <name evidence="5" type="ORF">ACFP56_18230</name>
</gene>
<dbReference type="EMBL" id="JBHSTE010000006">
    <property type="protein sequence ID" value="MFC6334571.1"/>
    <property type="molecule type" value="Genomic_DNA"/>
</dbReference>
<feature type="domain" description="EamA" evidence="4">
    <location>
        <begin position="143"/>
        <end position="280"/>
    </location>
</feature>
<dbReference type="RefSeq" id="WP_379237228.1">
    <property type="nucleotide sequence ID" value="NZ_JBHSTE010000006.1"/>
</dbReference>
<proteinExistence type="inferred from homology"/>
<feature type="domain" description="EamA" evidence="4">
    <location>
        <begin position="2"/>
        <end position="131"/>
    </location>
</feature>
<evidence type="ECO:0000256" key="1">
    <source>
        <dbReference type="ARBA" id="ARBA00004127"/>
    </source>
</evidence>
<feature type="transmembrane region" description="Helical" evidence="3">
    <location>
        <begin position="115"/>
        <end position="133"/>
    </location>
</feature>